<dbReference type="InterPro" id="IPR001279">
    <property type="entry name" value="Metallo-B-lactamas"/>
</dbReference>
<dbReference type="Pfam" id="PF07521">
    <property type="entry name" value="RMMBL"/>
    <property type="match status" value="1"/>
</dbReference>
<dbReference type="InterPro" id="IPR050698">
    <property type="entry name" value="MBL"/>
</dbReference>
<feature type="domain" description="Metallo-beta-lactamase" evidence="2">
    <location>
        <begin position="14"/>
        <end position="228"/>
    </location>
</feature>
<evidence type="ECO:0000313" key="4">
    <source>
        <dbReference type="EMBL" id="OGD40143.1"/>
    </source>
</evidence>
<evidence type="ECO:0008006" key="6">
    <source>
        <dbReference type="Google" id="ProtNLM"/>
    </source>
</evidence>
<dbReference type="Proteomes" id="UP000177197">
    <property type="component" value="Unassembled WGS sequence"/>
</dbReference>
<gene>
    <name evidence="4" type="ORF">A3I30_02635</name>
</gene>
<dbReference type="CDD" id="cd16295">
    <property type="entry name" value="TTHA0252-CPSF-like_MBL-fold"/>
    <property type="match status" value="1"/>
</dbReference>
<keyword evidence="1" id="KW-0378">Hydrolase</keyword>
<accession>A0A1F5CBC3</accession>
<name>A0A1F5CBC3_9BACT</name>
<evidence type="ECO:0000256" key="1">
    <source>
        <dbReference type="ARBA" id="ARBA00022801"/>
    </source>
</evidence>
<dbReference type="InterPro" id="IPR011108">
    <property type="entry name" value="RMMBL"/>
</dbReference>
<dbReference type="PANTHER" id="PTHR11203:SF37">
    <property type="entry name" value="INTEGRATOR COMPLEX SUBUNIT 11"/>
    <property type="match status" value="1"/>
</dbReference>
<feature type="domain" description="Beta-Casp" evidence="3">
    <location>
        <begin position="241"/>
        <end position="366"/>
    </location>
</feature>
<dbReference type="PANTHER" id="PTHR11203">
    <property type="entry name" value="CLEAVAGE AND POLYADENYLATION SPECIFICITY FACTOR FAMILY MEMBER"/>
    <property type="match status" value="1"/>
</dbReference>
<dbReference type="SUPFAM" id="SSF56281">
    <property type="entry name" value="Metallo-hydrolase/oxidoreductase"/>
    <property type="match status" value="1"/>
</dbReference>
<dbReference type="Pfam" id="PF00753">
    <property type="entry name" value="Lactamase_B"/>
    <property type="match status" value="1"/>
</dbReference>
<dbReference type="InterPro" id="IPR022712">
    <property type="entry name" value="Beta_Casp"/>
</dbReference>
<evidence type="ECO:0000313" key="5">
    <source>
        <dbReference type="Proteomes" id="UP000177197"/>
    </source>
</evidence>
<dbReference type="SMART" id="SM00849">
    <property type="entry name" value="Lactamase_B"/>
    <property type="match status" value="1"/>
</dbReference>
<comment type="caution">
    <text evidence="4">The sequence shown here is derived from an EMBL/GenBank/DDBJ whole genome shotgun (WGS) entry which is preliminary data.</text>
</comment>
<dbReference type="GO" id="GO:0016787">
    <property type="term" value="F:hydrolase activity"/>
    <property type="evidence" value="ECO:0007669"/>
    <property type="project" value="UniProtKB-KW"/>
</dbReference>
<dbReference type="Gene3D" id="3.40.50.10890">
    <property type="match status" value="1"/>
</dbReference>
<organism evidence="4 5">
    <name type="scientific">Candidatus Azambacteria bacterium RIFCSPLOWO2_02_FULL_44_14</name>
    <dbReference type="NCBI Taxonomy" id="1797306"/>
    <lineage>
        <taxon>Bacteria</taxon>
        <taxon>Candidatus Azamiibacteriota</taxon>
    </lineage>
</organism>
<reference evidence="4 5" key="1">
    <citation type="journal article" date="2016" name="Nat. Commun.">
        <title>Thousands of microbial genomes shed light on interconnected biogeochemical processes in an aquifer system.</title>
        <authorList>
            <person name="Anantharaman K."/>
            <person name="Brown C.T."/>
            <person name="Hug L.A."/>
            <person name="Sharon I."/>
            <person name="Castelle C.J."/>
            <person name="Probst A.J."/>
            <person name="Thomas B.C."/>
            <person name="Singh A."/>
            <person name="Wilkins M.J."/>
            <person name="Karaoz U."/>
            <person name="Brodie E.L."/>
            <person name="Williams K.H."/>
            <person name="Hubbard S.S."/>
            <person name="Banfield J.F."/>
        </authorList>
    </citation>
    <scope>NUCLEOTIDE SEQUENCE [LARGE SCALE GENOMIC DNA]</scope>
</reference>
<dbReference type="InterPro" id="IPR036866">
    <property type="entry name" value="RibonucZ/Hydroxyglut_hydro"/>
</dbReference>
<dbReference type="GO" id="GO:0004521">
    <property type="term" value="F:RNA endonuclease activity"/>
    <property type="evidence" value="ECO:0007669"/>
    <property type="project" value="TreeGrafter"/>
</dbReference>
<dbReference type="Pfam" id="PF10996">
    <property type="entry name" value="Beta-Casp"/>
    <property type="match status" value="1"/>
</dbReference>
<evidence type="ECO:0000259" key="3">
    <source>
        <dbReference type="SMART" id="SM01027"/>
    </source>
</evidence>
<proteinExistence type="predicted"/>
<protein>
    <recommendedName>
        <fullName evidence="6">MBL fold hydrolase</fullName>
    </recommendedName>
</protein>
<dbReference type="SMART" id="SM01027">
    <property type="entry name" value="Beta-Casp"/>
    <property type="match status" value="1"/>
</dbReference>
<dbReference type="EMBL" id="MEYV01000011">
    <property type="protein sequence ID" value="OGD40143.1"/>
    <property type="molecule type" value="Genomic_DNA"/>
</dbReference>
<dbReference type="Gene3D" id="3.60.15.10">
    <property type="entry name" value="Ribonuclease Z/Hydroxyacylglutathione hydrolase-like"/>
    <property type="match status" value="1"/>
</dbReference>
<sequence>MKLTFYGGVSGSVTGANYLIETKKGTKILVDCGMFQGDRYAEERNYKPFPYDAKNIAAVFITHAHLDHIGRLPKLYRDGFRGKIYCTPPTRDLTELSLKDSFRIVSDEARGMGIEPFFSEDDVNGVIQLFEGVAYRTEINPIPDVRAVLRDAGHILGSSIVEMWADGKKVVFSGDLGNPPTPLLPPTEKIDEADYVLIESAYGNRVHEDFKERKNILEDQIEHIGSQKGVLMIPIFALERTQELLFELNELIENKRVPHLPIFIDSPLAIAATEVYKKYPDYYNKQAMYLMESGDQLFRFPGLTFTKTVDESRGINNIPAPKVIVAGSGMSNGGRIVHHERRYLSDSHSILLIIGYQVAGTLGRRLLDGAAEVKILGEIVPVRAKITAIGGYSAHADQPKLLDWISHIKNIKEVFVVQGEEAAANDLASIIRDQLAIKAHAPVLGESVEL</sequence>
<dbReference type="AlphaFoldDB" id="A0A1F5CBC3"/>
<evidence type="ECO:0000259" key="2">
    <source>
        <dbReference type="SMART" id="SM00849"/>
    </source>
</evidence>